<reference evidence="2 3" key="1">
    <citation type="journal article" date="2019" name="Commun. Biol.">
        <title>The bagworm genome reveals a unique fibroin gene that provides high tensile strength.</title>
        <authorList>
            <person name="Kono N."/>
            <person name="Nakamura H."/>
            <person name="Ohtoshi R."/>
            <person name="Tomita M."/>
            <person name="Numata K."/>
            <person name="Arakawa K."/>
        </authorList>
    </citation>
    <scope>NUCLEOTIDE SEQUENCE [LARGE SCALE GENOMIC DNA]</scope>
</reference>
<evidence type="ECO:0000256" key="1">
    <source>
        <dbReference type="SAM" id="MobiDB-lite"/>
    </source>
</evidence>
<dbReference type="AlphaFoldDB" id="A0A4C1WVJ3"/>
<dbReference type="Proteomes" id="UP000299102">
    <property type="component" value="Unassembled WGS sequence"/>
</dbReference>
<keyword evidence="2" id="KW-0489">Methyltransferase</keyword>
<feature type="compositionally biased region" description="Basic residues" evidence="1">
    <location>
        <begin position="97"/>
        <end position="107"/>
    </location>
</feature>
<proteinExistence type="predicted"/>
<protein>
    <submittedName>
        <fullName evidence="2">Histone-lysine N-methyltransferase SETMAR</fullName>
    </submittedName>
</protein>
<dbReference type="OrthoDB" id="616263at2759"/>
<name>A0A4C1WVJ3_EUMVA</name>
<feature type="region of interest" description="Disordered" evidence="1">
    <location>
        <begin position="91"/>
        <end position="155"/>
    </location>
</feature>
<dbReference type="GO" id="GO:0032259">
    <property type="term" value="P:methylation"/>
    <property type="evidence" value="ECO:0007669"/>
    <property type="project" value="UniProtKB-KW"/>
</dbReference>
<gene>
    <name evidence="2" type="primary">SETMAR</name>
    <name evidence="2" type="ORF">EVAR_36474_1</name>
</gene>
<comment type="caution">
    <text evidence="2">The sequence shown here is derived from an EMBL/GenBank/DDBJ whole genome shotgun (WGS) entry which is preliminary data.</text>
</comment>
<evidence type="ECO:0000313" key="2">
    <source>
        <dbReference type="EMBL" id="GBP54259.1"/>
    </source>
</evidence>
<evidence type="ECO:0000313" key="3">
    <source>
        <dbReference type="Proteomes" id="UP000299102"/>
    </source>
</evidence>
<sequence length="155" mass="17622">MAEELEIDHKTALTHLKKAGYIEKLDTRVPHELTERILMNRVLICDSLLKRIERLNSLNPSQLPCATCVFTDLPVAFPLKTNDAKACARSADDNLARRHHKTGKRTRPCVESAERRREKAIKRIPRTPFGAASSSGRTRRDGRRRSLPLKDPTEC</sequence>
<keyword evidence="3" id="KW-1185">Reference proteome</keyword>
<accession>A0A4C1WVJ3</accession>
<keyword evidence="2" id="KW-0808">Transferase</keyword>
<dbReference type="GO" id="GO:0008168">
    <property type="term" value="F:methyltransferase activity"/>
    <property type="evidence" value="ECO:0007669"/>
    <property type="project" value="UniProtKB-KW"/>
</dbReference>
<dbReference type="EMBL" id="BGZK01000642">
    <property type="protein sequence ID" value="GBP54259.1"/>
    <property type="molecule type" value="Genomic_DNA"/>
</dbReference>
<organism evidence="2 3">
    <name type="scientific">Eumeta variegata</name>
    <name type="common">Bagworm moth</name>
    <name type="synonym">Eumeta japonica</name>
    <dbReference type="NCBI Taxonomy" id="151549"/>
    <lineage>
        <taxon>Eukaryota</taxon>
        <taxon>Metazoa</taxon>
        <taxon>Ecdysozoa</taxon>
        <taxon>Arthropoda</taxon>
        <taxon>Hexapoda</taxon>
        <taxon>Insecta</taxon>
        <taxon>Pterygota</taxon>
        <taxon>Neoptera</taxon>
        <taxon>Endopterygota</taxon>
        <taxon>Lepidoptera</taxon>
        <taxon>Glossata</taxon>
        <taxon>Ditrysia</taxon>
        <taxon>Tineoidea</taxon>
        <taxon>Psychidae</taxon>
        <taxon>Oiketicinae</taxon>
        <taxon>Eumeta</taxon>
    </lineage>
</organism>